<dbReference type="GO" id="GO:0003950">
    <property type="term" value="F:NAD+ poly-ADP-ribosyltransferase activity"/>
    <property type="evidence" value="ECO:0007669"/>
    <property type="project" value="TreeGrafter"/>
</dbReference>
<evidence type="ECO:0000256" key="2">
    <source>
        <dbReference type="ARBA" id="ARBA00022676"/>
    </source>
</evidence>
<protein>
    <recommendedName>
        <fullName evidence="6">Macro domain-containing protein</fullName>
    </recommendedName>
</protein>
<dbReference type="GO" id="GO:0044389">
    <property type="term" value="F:ubiquitin-like protein ligase binding"/>
    <property type="evidence" value="ECO:0007669"/>
    <property type="project" value="TreeGrafter"/>
</dbReference>
<dbReference type="GO" id="GO:0070212">
    <property type="term" value="P:protein poly-ADP-ribosylation"/>
    <property type="evidence" value="ECO:0007669"/>
    <property type="project" value="TreeGrafter"/>
</dbReference>
<evidence type="ECO:0000256" key="1">
    <source>
        <dbReference type="ARBA" id="ARBA00004123"/>
    </source>
</evidence>
<dbReference type="AlphaFoldDB" id="A0A4W5MPG2"/>
<dbReference type="GO" id="GO:1990404">
    <property type="term" value="F:NAD+-protein mono-ADP-ribosyltransferase activity"/>
    <property type="evidence" value="ECO:0007669"/>
    <property type="project" value="TreeGrafter"/>
</dbReference>
<keyword evidence="5" id="KW-0539">Nucleus</keyword>
<dbReference type="GO" id="GO:0010629">
    <property type="term" value="P:negative regulation of gene expression"/>
    <property type="evidence" value="ECO:0007669"/>
    <property type="project" value="TreeGrafter"/>
</dbReference>
<evidence type="ECO:0000313" key="7">
    <source>
        <dbReference type="Ensembl" id="ENSHHUP00000040826.1"/>
    </source>
</evidence>
<evidence type="ECO:0000256" key="5">
    <source>
        <dbReference type="ARBA" id="ARBA00023242"/>
    </source>
</evidence>
<dbReference type="GO" id="GO:0003714">
    <property type="term" value="F:transcription corepressor activity"/>
    <property type="evidence" value="ECO:0007669"/>
    <property type="project" value="TreeGrafter"/>
</dbReference>
<dbReference type="GO" id="GO:0005634">
    <property type="term" value="C:nucleus"/>
    <property type="evidence" value="ECO:0007669"/>
    <property type="project" value="UniProtKB-SubCell"/>
</dbReference>
<dbReference type="Gene3D" id="3.40.220.10">
    <property type="entry name" value="Leucine Aminopeptidase, subunit E, domain 1"/>
    <property type="match status" value="2"/>
</dbReference>
<keyword evidence="2" id="KW-0328">Glycosyltransferase</keyword>
<dbReference type="InterPro" id="IPR052056">
    <property type="entry name" value="Mono-ARTD/PARP"/>
</dbReference>
<evidence type="ECO:0000256" key="3">
    <source>
        <dbReference type="ARBA" id="ARBA00022679"/>
    </source>
</evidence>
<dbReference type="PANTHER" id="PTHR14453">
    <property type="entry name" value="PARP/ZINC FINGER CCCH TYPE DOMAIN CONTAINING PROTEIN"/>
    <property type="match status" value="1"/>
</dbReference>
<evidence type="ECO:0000256" key="4">
    <source>
        <dbReference type="ARBA" id="ARBA00023027"/>
    </source>
</evidence>
<keyword evidence="4" id="KW-0520">NAD</keyword>
<reference evidence="7" key="3">
    <citation type="submission" date="2025-09" db="UniProtKB">
        <authorList>
            <consortium name="Ensembl"/>
        </authorList>
    </citation>
    <scope>IDENTIFICATION</scope>
</reference>
<dbReference type="PANTHER" id="PTHR14453:SF70">
    <property type="entry name" value="PROTEIN MONO-ADP-RIBOSYLTRANSFERASE PARP9"/>
    <property type="match status" value="1"/>
</dbReference>
<dbReference type="CDD" id="cd02907">
    <property type="entry name" value="Macro_Af1521_BAL-like"/>
    <property type="match status" value="1"/>
</dbReference>
<dbReference type="PROSITE" id="PS51154">
    <property type="entry name" value="MACRO"/>
    <property type="match status" value="2"/>
</dbReference>
<feature type="domain" description="Macro" evidence="6">
    <location>
        <begin position="277"/>
        <end position="458"/>
    </location>
</feature>
<evidence type="ECO:0000259" key="6">
    <source>
        <dbReference type="PROSITE" id="PS51154"/>
    </source>
</evidence>
<dbReference type="Pfam" id="PF01661">
    <property type="entry name" value="Macro"/>
    <property type="match status" value="2"/>
</dbReference>
<keyword evidence="3" id="KW-0808">Transferase</keyword>
<comment type="subcellular location">
    <subcellularLocation>
        <location evidence="1">Nucleus</location>
    </subcellularLocation>
</comment>
<dbReference type="SMART" id="SM00506">
    <property type="entry name" value="A1pp"/>
    <property type="match status" value="2"/>
</dbReference>
<dbReference type="Proteomes" id="UP000314982">
    <property type="component" value="Unassembled WGS sequence"/>
</dbReference>
<dbReference type="GO" id="GO:0060335">
    <property type="term" value="P:positive regulation of type II interferon-mediated signaling pathway"/>
    <property type="evidence" value="ECO:0007669"/>
    <property type="project" value="TreeGrafter"/>
</dbReference>
<name>A0A4W5MPG2_9TELE</name>
<feature type="domain" description="Macro" evidence="6">
    <location>
        <begin position="55"/>
        <end position="246"/>
    </location>
</feature>
<evidence type="ECO:0000313" key="8">
    <source>
        <dbReference type="Proteomes" id="UP000314982"/>
    </source>
</evidence>
<dbReference type="GO" id="GO:0005737">
    <property type="term" value="C:cytoplasm"/>
    <property type="evidence" value="ECO:0007669"/>
    <property type="project" value="TreeGrafter"/>
</dbReference>
<reference evidence="8" key="1">
    <citation type="submission" date="2018-06" db="EMBL/GenBank/DDBJ databases">
        <title>Genome assembly of Danube salmon.</title>
        <authorList>
            <person name="Macqueen D.J."/>
            <person name="Gundappa M.K."/>
        </authorList>
    </citation>
    <scope>NUCLEOTIDE SEQUENCE [LARGE SCALE GENOMIC DNA]</scope>
</reference>
<dbReference type="STRING" id="62062.ENSHHUP00000040826"/>
<dbReference type="Ensembl" id="ENSHHUT00000042402.1">
    <property type="protein sequence ID" value="ENSHHUP00000040826.1"/>
    <property type="gene ID" value="ENSHHUG00000025249.1"/>
</dbReference>
<accession>A0A4W5MPG2</accession>
<organism evidence="7 8">
    <name type="scientific">Hucho hucho</name>
    <name type="common">huchen</name>
    <dbReference type="NCBI Taxonomy" id="62062"/>
    <lineage>
        <taxon>Eukaryota</taxon>
        <taxon>Metazoa</taxon>
        <taxon>Chordata</taxon>
        <taxon>Craniata</taxon>
        <taxon>Vertebrata</taxon>
        <taxon>Euteleostomi</taxon>
        <taxon>Actinopterygii</taxon>
        <taxon>Neopterygii</taxon>
        <taxon>Teleostei</taxon>
        <taxon>Protacanthopterygii</taxon>
        <taxon>Salmoniformes</taxon>
        <taxon>Salmonidae</taxon>
        <taxon>Salmoninae</taxon>
        <taxon>Hucho</taxon>
    </lineage>
</organism>
<dbReference type="InterPro" id="IPR002589">
    <property type="entry name" value="Macro_dom"/>
</dbReference>
<proteinExistence type="predicted"/>
<keyword evidence="8" id="KW-1185">Reference proteome</keyword>
<dbReference type="SUPFAM" id="SSF52949">
    <property type="entry name" value="Macro domain-like"/>
    <property type="match status" value="2"/>
</dbReference>
<dbReference type="InterPro" id="IPR043472">
    <property type="entry name" value="Macro_dom-like"/>
</dbReference>
<dbReference type="GeneTree" id="ENSGT00940000158837"/>
<dbReference type="CDD" id="cd02903">
    <property type="entry name" value="Macro_BAL-like"/>
    <property type="match status" value="1"/>
</dbReference>
<sequence length="491" mass="53529">MAKSENIPLEEEIVSILGQCGPALISALQSKFGCTAVLHGVDAASAGAGQSKKPEMRFSTQLSKGLRVSVWRDDLTTHHGVDAVVNAANEHLNHGGGLAKALSDAGGPDIQRESDRYMKAYGKLLTGDAIITPSGNLPCKWIIHAVGPSLPYNYKKYDVDNATPQLGKAVKNILEMMKKHNLKSVAIPAISSGLFNFPLPRCADIIVKTLKQYHDHHYSGAPLEVRLVNHDDRSVREMERACREILVLGSSVSHSQPAATLMKQPPKASYSEVVSHGKGSTSMKINNVTLNLQKGHIQRQKTDAIVNTISCHLDLSSGAISKAIYEEAGKGIQKEIYKNGFSNNYGDVIETTGHKLLCSYVYHTICPNRSQVSEKIFGDIISKCLGMAQKKQLSSISFPAIGTGVLGFNKQEVAQIMMDTAVKFAQQNNGMNMDIYYVIYPADTETYRAFEDKLKSLQGATQYSSSFNSASTQGEIPVKRSRSGMLLSFVY</sequence>
<reference evidence="7" key="2">
    <citation type="submission" date="2025-08" db="UniProtKB">
        <authorList>
            <consortium name="Ensembl"/>
        </authorList>
    </citation>
    <scope>IDENTIFICATION</scope>
</reference>